<keyword evidence="1" id="KW-0732">Signal</keyword>
<dbReference type="EMBL" id="VVYV01000011">
    <property type="protein sequence ID" value="KAA5420129.1"/>
    <property type="molecule type" value="Genomic_DNA"/>
</dbReference>
<evidence type="ECO:0000259" key="2">
    <source>
        <dbReference type="Pfam" id="PF07715"/>
    </source>
</evidence>
<feature type="chain" id="PRO_5030020072" evidence="1">
    <location>
        <begin position="24"/>
        <end position="949"/>
    </location>
</feature>
<evidence type="ECO:0000256" key="1">
    <source>
        <dbReference type="SAM" id="SignalP"/>
    </source>
</evidence>
<sequence length="949" mass="106649">MKSIRIKSVLCVALAASSLCAGAQNVLSDFPVADSDSLNLASEETVQVAYRKVNKNDLLGGVSSVNVEELLKKNNFTYSLDNMQSMVNGWNGNSLWGMDSYLVLVDGVPRDANNVMPSEIKDITFLKGASAVVLYGSRAAKGVIYITTKRGQVGDTRVDVRANTGFHVPISYPKYLGAAEYMTLYNEARVNDGMDPLYSATDIYNHGSGINPYRYPDVNLYSDEYLKKSYNESDVTAEISGGSEKARFYTNVNLYNIGSLVKVGEAQKDRTTRFSVRGNIDVDLGKYVKTYVNANATFYDGRGARGSFWNAAATLRPNRISPLIPIDYVMQNNTDAWNLINNSSHLIDGKYLLGGTQVDQTNEIANLYAAGVNTYTSRQYQFDMGVDIDLSMVLKGLSFQTRYAIDYATTYNRYYNDTYATYEPQWANVNGVDQIVGLTKYGDDVHDGIQNINDSWNRQTMAFSAQLNYQTKVADAHNISAMLIAAGYQQGESAVYHKTSNVNLGLQVDYDYLNKYYLSFGGALVHSARLPEGKRNAFSPSLTLGWRLSKESFFEDSSILDDLMLTASGSILNTDLGIDSYYMYQTTYDQANGAWWGWADGNQSHATEARRGSNTDLSFIQRKEISVGLRGSLWKKLLTFDASFFKNSLEGMLVQPSNSFPNYFVSYWPESTLLPYVNYNNSTRTGFDLALNFNKKVQDVDINLGVNAMYYTNENTKVDELYEDQYRYRKGTPTDGIWGLQTDGFYTSEEEILNSGITSSYNGELKPGDLKYIDQNGDNIIDEKDEIYLGERYGWQGSPLTLGLNLTLKWKNFTLFAQGTGYFGGSAFASGDYYWVFGDKKYSEVVRGRWTPGTSATATYPRLTTQTDNHNYRNSDFWLYSTNQFKLSRLQLTYDLPQQWLRGSFVHSLSVYAYASNLLTISKEREKLELNTGTTPQSRYYNIGFKIGF</sequence>
<name>A0A108T4U8_9BACE</name>
<dbReference type="RefSeq" id="WP_007215488.1">
    <property type="nucleotide sequence ID" value="NZ_CABMLT010000021.1"/>
</dbReference>
<comment type="caution">
    <text evidence="3">The sequence shown here is derived from an EMBL/GenBank/DDBJ whole genome shotgun (WGS) entry which is preliminary data.</text>
</comment>
<dbReference type="InterPro" id="IPR023996">
    <property type="entry name" value="TonB-dep_OMP_SusC/RagA"/>
</dbReference>
<evidence type="ECO:0000313" key="3">
    <source>
        <dbReference type="EMBL" id="KAA5420129.1"/>
    </source>
</evidence>
<dbReference type="Proteomes" id="UP000448877">
    <property type="component" value="Unassembled WGS sequence"/>
</dbReference>
<gene>
    <name evidence="3" type="ORF">F2Y81_08640</name>
</gene>
<dbReference type="InterPro" id="IPR012910">
    <property type="entry name" value="Plug_dom"/>
</dbReference>
<reference evidence="3 4" key="1">
    <citation type="journal article" date="2019" name="Nat. Med.">
        <title>A library of human gut bacterial isolates paired with longitudinal multiomics data enables mechanistic microbiome research.</title>
        <authorList>
            <person name="Poyet M."/>
            <person name="Groussin M."/>
            <person name="Gibbons S.M."/>
            <person name="Avila-Pacheco J."/>
            <person name="Jiang X."/>
            <person name="Kearney S.M."/>
            <person name="Perrotta A.R."/>
            <person name="Berdy B."/>
            <person name="Zhao S."/>
            <person name="Lieberman T.D."/>
            <person name="Swanson P.K."/>
            <person name="Smith M."/>
            <person name="Roesemann S."/>
            <person name="Alexander J.E."/>
            <person name="Rich S.A."/>
            <person name="Livny J."/>
            <person name="Vlamakis H."/>
            <person name="Clish C."/>
            <person name="Bullock K."/>
            <person name="Deik A."/>
            <person name="Scott J."/>
            <person name="Pierce K.A."/>
            <person name="Xavier R.J."/>
            <person name="Alm E.J."/>
        </authorList>
    </citation>
    <scope>NUCLEOTIDE SEQUENCE [LARGE SCALE GENOMIC DNA]</scope>
    <source>
        <strain evidence="3 4">BIOML-A6</strain>
    </source>
</reference>
<accession>A0A108T4U8</accession>
<protein>
    <submittedName>
        <fullName evidence="3">SusC/RagA family TonB-linked outer membrane protein</fullName>
    </submittedName>
</protein>
<dbReference type="NCBIfam" id="TIGR04056">
    <property type="entry name" value="OMP_RagA_SusC"/>
    <property type="match status" value="1"/>
</dbReference>
<dbReference type="Pfam" id="PF07715">
    <property type="entry name" value="Plug"/>
    <property type="match status" value="1"/>
</dbReference>
<feature type="domain" description="TonB-dependent receptor plug" evidence="2">
    <location>
        <begin position="53"/>
        <end position="143"/>
    </location>
</feature>
<organism evidence="3 4">
    <name type="scientific">Bacteroides cellulosilyticus</name>
    <dbReference type="NCBI Taxonomy" id="246787"/>
    <lineage>
        <taxon>Bacteria</taxon>
        <taxon>Pseudomonadati</taxon>
        <taxon>Bacteroidota</taxon>
        <taxon>Bacteroidia</taxon>
        <taxon>Bacteroidales</taxon>
        <taxon>Bacteroidaceae</taxon>
        <taxon>Bacteroides</taxon>
    </lineage>
</organism>
<feature type="signal peptide" evidence="1">
    <location>
        <begin position="1"/>
        <end position="23"/>
    </location>
</feature>
<dbReference type="AlphaFoldDB" id="A0A108T4U8"/>
<dbReference type="SUPFAM" id="SSF56935">
    <property type="entry name" value="Porins"/>
    <property type="match status" value="1"/>
</dbReference>
<dbReference type="InterPro" id="IPR037066">
    <property type="entry name" value="Plug_dom_sf"/>
</dbReference>
<dbReference type="Gene3D" id="2.170.130.10">
    <property type="entry name" value="TonB-dependent receptor, plug domain"/>
    <property type="match status" value="1"/>
</dbReference>
<proteinExistence type="predicted"/>
<evidence type="ECO:0000313" key="4">
    <source>
        <dbReference type="Proteomes" id="UP000448877"/>
    </source>
</evidence>